<dbReference type="GO" id="GO:0046872">
    <property type="term" value="F:metal ion binding"/>
    <property type="evidence" value="ECO:0007669"/>
    <property type="project" value="InterPro"/>
</dbReference>
<feature type="chain" id="PRO_5038661323" evidence="6">
    <location>
        <begin position="20"/>
        <end position="321"/>
    </location>
</feature>
<dbReference type="PROSITE" id="PS51257">
    <property type="entry name" value="PROKAR_LIPOPROTEIN"/>
    <property type="match status" value="1"/>
</dbReference>
<dbReference type="InterPro" id="IPR050492">
    <property type="entry name" value="Bact_metal-bind_prot9"/>
</dbReference>
<feature type="compositionally biased region" description="Basic and acidic residues" evidence="5">
    <location>
        <begin position="122"/>
        <end position="152"/>
    </location>
</feature>
<dbReference type="Gene3D" id="3.40.50.1980">
    <property type="entry name" value="Nitrogenase molybdenum iron protein domain"/>
    <property type="match status" value="2"/>
</dbReference>
<dbReference type="PRINTS" id="PR00690">
    <property type="entry name" value="ADHESNFAMILY"/>
</dbReference>
<keyword evidence="8" id="KW-1185">Reference proteome</keyword>
<dbReference type="PANTHER" id="PTHR42953:SF3">
    <property type="entry name" value="HIGH-AFFINITY ZINC UPTAKE SYSTEM PROTEIN ZNUA"/>
    <property type="match status" value="1"/>
</dbReference>
<protein>
    <submittedName>
        <fullName evidence="7">Zinc ABC transporter substrate-binding protein</fullName>
    </submittedName>
</protein>
<evidence type="ECO:0000313" key="7">
    <source>
        <dbReference type="EMBL" id="OKL54088.1"/>
    </source>
</evidence>
<keyword evidence="3 6" id="KW-0732">Signal</keyword>
<evidence type="ECO:0000313" key="8">
    <source>
        <dbReference type="Proteomes" id="UP000185628"/>
    </source>
</evidence>
<comment type="similarity">
    <text evidence="1 4">Belongs to the bacterial solute-binding protein 9 family.</text>
</comment>
<comment type="caution">
    <text evidence="7">The sequence shown here is derived from an EMBL/GenBank/DDBJ whole genome shotgun (WGS) entry which is preliminary data.</text>
</comment>
<accession>A0A1Q5Q2L1</accession>
<keyword evidence="2 4" id="KW-0813">Transport</keyword>
<evidence type="ECO:0000256" key="5">
    <source>
        <dbReference type="SAM" id="MobiDB-lite"/>
    </source>
</evidence>
<name>A0A1Q5Q2L1_9ACTO</name>
<dbReference type="AlphaFoldDB" id="A0A1Q5Q2L1"/>
<feature type="signal peptide" evidence="6">
    <location>
        <begin position="1"/>
        <end position="19"/>
    </location>
</feature>
<evidence type="ECO:0000256" key="6">
    <source>
        <dbReference type="SAM" id="SignalP"/>
    </source>
</evidence>
<dbReference type="PANTHER" id="PTHR42953">
    <property type="entry name" value="HIGH-AFFINITY ZINC UPTAKE SYSTEM PROTEIN ZNUA-RELATED"/>
    <property type="match status" value="1"/>
</dbReference>
<dbReference type="InterPro" id="IPR006128">
    <property type="entry name" value="Lipoprotein_PsaA-like"/>
</dbReference>
<dbReference type="SUPFAM" id="SSF53807">
    <property type="entry name" value="Helical backbone' metal receptor"/>
    <property type="match status" value="1"/>
</dbReference>
<dbReference type="Proteomes" id="UP000185628">
    <property type="component" value="Unassembled WGS sequence"/>
</dbReference>
<evidence type="ECO:0000256" key="3">
    <source>
        <dbReference type="ARBA" id="ARBA00022729"/>
    </source>
</evidence>
<sequence length="321" mass="34163">MIIMRKTVAFLAASVLALAGCATSSPTSSESNAPKKLEVLASFYPLQYLATEIGGEHVAVSSLTPAGAEPHDLELSPAQVLQIGKADAVIYLSGFQPSVDSAVKEVKPKHAYDAAKDADLKAAEPHDHGDDEHADHDHGDDDHDHDHDHGGVDPHFWLDPARMAAVAPHVAETLAAADPDNKATYEANAKTLADKLKGIKDEFDAGLKTCERDTIIVSHEAYGYLLEGTKLQQVGLSGIDPEAEPAPATLAAIKKVMAEKKVTTIFTESLINPKAAETFAKETGAKTAVLDPLESQADDSKDYAAVMKENLQALRTALECK</sequence>
<dbReference type="Pfam" id="PF01297">
    <property type="entry name" value="ZnuA"/>
    <property type="match status" value="1"/>
</dbReference>
<feature type="region of interest" description="Disordered" evidence="5">
    <location>
        <begin position="122"/>
        <end position="155"/>
    </location>
</feature>
<organism evidence="7 8">
    <name type="scientific">Bowdeniella nasicola</name>
    <dbReference type="NCBI Taxonomy" id="208480"/>
    <lineage>
        <taxon>Bacteria</taxon>
        <taxon>Bacillati</taxon>
        <taxon>Actinomycetota</taxon>
        <taxon>Actinomycetes</taxon>
        <taxon>Actinomycetales</taxon>
        <taxon>Actinomycetaceae</taxon>
        <taxon>Bowdeniella</taxon>
    </lineage>
</organism>
<dbReference type="GO" id="GO:0030001">
    <property type="term" value="P:metal ion transport"/>
    <property type="evidence" value="ECO:0007669"/>
    <property type="project" value="InterPro"/>
</dbReference>
<evidence type="ECO:0000256" key="4">
    <source>
        <dbReference type="RuleBase" id="RU003512"/>
    </source>
</evidence>
<dbReference type="InterPro" id="IPR006127">
    <property type="entry name" value="ZnuA-like"/>
</dbReference>
<evidence type="ECO:0000256" key="1">
    <source>
        <dbReference type="ARBA" id="ARBA00011028"/>
    </source>
</evidence>
<evidence type="ECO:0000256" key="2">
    <source>
        <dbReference type="ARBA" id="ARBA00022448"/>
    </source>
</evidence>
<dbReference type="EMBL" id="MQVR01000028">
    <property type="protein sequence ID" value="OKL54088.1"/>
    <property type="molecule type" value="Genomic_DNA"/>
</dbReference>
<proteinExistence type="inferred from homology"/>
<dbReference type="GO" id="GO:0007155">
    <property type="term" value="P:cell adhesion"/>
    <property type="evidence" value="ECO:0007669"/>
    <property type="project" value="InterPro"/>
</dbReference>
<gene>
    <name evidence="7" type="ORF">BSZ39_06025</name>
</gene>
<reference evidence="8" key="1">
    <citation type="submission" date="2016-12" db="EMBL/GenBank/DDBJ databases">
        <authorList>
            <person name="Meng X."/>
        </authorList>
    </citation>
    <scope>NUCLEOTIDE SEQUENCE [LARGE SCALE GENOMIC DNA]</scope>
    <source>
        <strain evidence="8">DSM 19116</strain>
    </source>
</reference>